<dbReference type="PATRIC" id="fig|1230452.3.peg.3062"/>
<proteinExistence type="predicted"/>
<accession>M0GEB8</accession>
<dbReference type="EMBL" id="AOLH01000025">
    <property type="protein sequence ID" value="ELZ70621.1"/>
    <property type="molecule type" value="Genomic_DNA"/>
</dbReference>
<reference evidence="2 3" key="1">
    <citation type="journal article" date="2014" name="PLoS Genet.">
        <title>Phylogenetically driven sequencing of extremely halophilic archaea reveals strategies for static and dynamic osmo-response.</title>
        <authorList>
            <person name="Becker E.A."/>
            <person name="Seitzer P.M."/>
            <person name="Tritt A."/>
            <person name="Larsen D."/>
            <person name="Krusor M."/>
            <person name="Yao A.I."/>
            <person name="Wu D."/>
            <person name="Madern D."/>
            <person name="Eisen J.A."/>
            <person name="Darling A.E."/>
            <person name="Facciotti M.T."/>
        </authorList>
    </citation>
    <scope>NUCLEOTIDE SEQUENCE [LARGE SCALE GENOMIC DNA]</scope>
    <source>
        <strain evidence="3">DSM 14919 / CCM 7023 / CIP 107410 / JCM 9276 / NCIMB 13854 / Aa 2.2</strain>
    </source>
</reference>
<sequence length="106" mass="11915">MTAENPTENAPFDQYLESELSLSVPTRPYGYRRGSLLRSELLPLVELARSLPNRDISLSQLIRLEDTMPPHGEYRTGRTRGVRTETDRQPETREEAVPSGANGSES</sequence>
<feature type="compositionally biased region" description="Basic and acidic residues" evidence="1">
    <location>
        <begin position="65"/>
        <end position="96"/>
    </location>
</feature>
<organism evidence="2 3">
    <name type="scientific">Haloferax lucentense (strain DSM 14919 / JCM 9276 / NCIMB 13854 / Aa 2.2)</name>
    <name type="common">Haloferax alicantei</name>
    <dbReference type="NCBI Taxonomy" id="1230452"/>
    <lineage>
        <taxon>Archaea</taxon>
        <taxon>Methanobacteriati</taxon>
        <taxon>Methanobacteriota</taxon>
        <taxon>Stenosarchaea group</taxon>
        <taxon>Halobacteria</taxon>
        <taxon>Halobacteriales</taxon>
        <taxon>Haloferacaceae</taxon>
        <taxon>Haloferax</taxon>
    </lineage>
</organism>
<dbReference type="Proteomes" id="UP000011535">
    <property type="component" value="Unassembled WGS sequence"/>
</dbReference>
<dbReference type="AlphaFoldDB" id="M0GEB8"/>
<gene>
    <name evidence="2" type="ORF">C456_15662</name>
</gene>
<evidence type="ECO:0000313" key="2">
    <source>
        <dbReference type="EMBL" id="ELZ70621.1"/>
    </source>
</evidence>
<evidence type="ECO:0000313" key="3">
    <source>
        <dbReference type="Proteomes" id="UP000011535"/>
    </source>
</evidence>
<feature type="region of interest" description="Disordered" evidence="1">
    <location>
        <begin position="65"/>
        <end position="106"/>
    </location>
</feature>
<protein>
    <submittedName>
        <fullName evidence="2">Uncharacterized protein</fullName>
    </submittedName>
</protein>
<name>M0GEB8_HALL2</name>
<comment type="caution">
    <text evidence="2">The sequence shown here is derived from an EMBL/GenBank/DDBJ whole genome shotgun (WGS) entry which is preliminary data.</text>
</comment>
<evidence type="ECO:0000256" key="1">
    <source>
        <dbReference type="SAM" id="MobiDB-lite"/>
    </source>
</evidence>